<evidence type="ECO:0000256" key="1">
    <source>
        <dbReference type="SAM" id="Coils"/>
    </source>
</evidence>
<feature type="coiled-coil region" evidence="1">
    <location>
        <begin position="103"/>
        <end position="130"/>
    </location>
</feature>
<keyword evidence="1" id="KW-0175">Coiled coil</keyword>
<organism evidence="2 3">
    <name type="scientific">Pseudocercospora eumusae</name>
    <dbReference type="NCBI Taxonomy" id="321146"/>
    <lineage>
        <taxon>Eukaryota</taxon>
        <taxon>Fungi</taxon>
        <taxon>Dikarya</taxon>
        <taxon>Ascomycota</taxon>
        <taxon>Pezizomycotina</taxon>
        <taxon>Dothideomycetes</taxon>
        <taxon>Dothideomycetidae</taxon>
        <taxon>Mycosphaerellales</taxon>
        <taxon>Mycosphaerellaceae</taxon>
        <taxon>Pseudocercospora</taxon>
    </lineage>
</organism>
<evidence type="ECO:0000313" key="2">
    <source>
        <dbReference type="EMBL" id="KXS97819.1"/>
    </source>
</evidence>
<evidence type="ECO:0000313" key="3">
    <source>
        <dbReference type="Proteomes" id="UP000070133"/>
    </source>
</evidence>
<comment type="caution">
    <text evidence="2">The sequence shown here is derived from an EMBL/GenBank/DDBJ whole genome shotgun (WGS) entry which is preliminary data.</text>
</comment>
<dbReference type="Proteomes" id="UP000070133">
    <property type="component" value="Unassembled WGS sequence"/>
</dbReference>
<accession>A0A139H621</accession>
<gene>
    <name evidence="2" type="ORF">AC578_10530</name>
</gene>
<dbReference type="EMBL" id="LFZN01000132">
    <property type="protein sequence ID" value="KXS97819.1"/>
    <property type="molecule type" value="Genomic_DNA"/>
</dbReference>
<dbReference type="AlphaFoldDB" id="A0A139H621"/>
<sequence>MSKPSSWQVSDSDLRQYFNDIQRAYHWECNQHRRRWDRYHALPISVRESPKFSAQIHEDLSELRQAPGKYEDTMFGQIMAVLAGVMGSDGATYEEVVVVEDFVGRLRSQNQRLEKAVRKLETYSEKLRCD</sequence>
<keyword evidence="3" id="KW-1185">Reference proteome</keyword>
<proteinExistence type="predicted"/>
<reference evidence="2 3" key="1">
    <citation type="submission" date="2015-07" db="EMBL/GenBank/DDBJ databases">
        <title>Comparative genomics of the Sigatoka disease complex on banana suggests a link between parallel evolutionary changes in Pseudocercospora fijiensis and Pseudocercospora eumusae and increased virulence on the banana host.</title>
        <authorList>
            <person name="Chang T.-C."/>
            <person name="Salvucci A."/>
            <person name="Crous P.W."/>
            <person name="Stergiopoulos I."/>
        </authorList>
    </citation>
    <scope>NUCLEOTIDE SEQUENCE [LARGE SCALE GENOMIC DNA]</scope>
    <source>
        <strain evidence="2 3">CBS 114824</strain>
    </source>
</reference>
<name>A0A139H621_9PEZI</name>
<protein>
    <submittedName>
        <fullName evidence="2">Uncharacterized protein</fullName>
    </submittedName>
</protein>